<name>W1NMA0_AMBTC</name>
<gene>
    <name evidence="2" type="ORF">AMTR_s00001p00272340</name>
</gene>
<dbReference type="HOGENOM" id="CLU_1995919_0_0_1"/>
<dbReference type="EMBL" id="KI397142">
    <property type="protein sequence ID" value="ERM96641.1"/>
    <property type="molecule type" value="Genomic_DNA"/>
</dbReference>
<evidence type="ECO:0000256" key="1">
    <source>
        <dbReference type="ARBA" id="ARBA00008645"/>
    </source>
</evidence>
<dbReference type="Gene3D" id="3.40.50.1820">
    <property type="entry name" value="alpha/beta hydrolase"/>
    <property type="match status" value="1"/>
</dbReference>
<organism evidence="2 3">
    <name type="scientific">Amborella trichopoda</name>
    <dbReference type="NCBI Taxonomy" id="13333"/>
    <lineage>
        <taxon>Eukaryota</taxon>
        <taxon>Viridiplantae</taxon>
        <taxon>Streptophyta</taxon>
        <taxon>Embryophyta</taxon>
        <taxon>Tracheophyta</taxon>
        <taxon>Spermatophyta</taxon>
        <taxon>Magnoliopsida</taxon>
        <taxon>Amborellales</taxon>
        <taxon>Amborellaceae</taxon>
        <taxon>Amborella</taxon>
    </lineage>
</organism>
<comment type="similarity">
    <text evidence="1">Belongs to the AB hydrolase superfamily.</text>
</comment>
<reference evidence="3" key="1">
    <citation type="journal article" date="2013" name="Science">
        <title>The Amborella genome and the evolution of flowering plants.</title>
        <authorList>
            <consortium name="Amborella Genome Project"/>
        </authorList>
    </citation>
    <scope>NUCLEOTIDE SEQUENCE [LARGE SCALE GENOMIC DNA]</scope>
</reference>
<dbReference type="Gramene" id="ERM96641">
    <property type="protein sequence ID" value="ERM96641"/>
    <property type="gene ID" value="AMTR_s00001p00272340"/>
</dbReference>
<accession>W1NMA0</accession>
<evidence type="ECO:0000313" key="3">
    <source>
        <dbReference type="Proteomes" id="UP000017836"/>
    </source>
</evidence>
<dbReference type="InterPro" id="IPR029058">
    <property type="entry name" value="AB_hydrolase_fold"/>
</dbReference>
<keyword evidence="3" id="KW-1185">Reference proteome</keyword>
<evidence type="ECO:0000313" key="2">
    <source>
        <dbReference type="EMBL" id="ERM96641.1"/>
    </source>
</evidence>
<dbReference type="PANTHER" id="PTHR43039">
    <property type="entry name" value="ESTERASE-RELATED"/>
    <property type="match status" value="1"/>
</dbReference>
<dbReference type="AlphaFoldDB" id="W1NMA0"/>
<evidence type="ECO:0008006" key="4">
    <source>
        <dbReference type="Google" id="ProtNLM"/>
    </source>
</evidence>
<dbReference type="eggNOG" id="ENOG502QQIJ">
    <property type="taxonomic scope" value="Eukaryota"/>
</dbReference>
<dbReference type="SUPFAM" id="SSF53474">
    <property type="entry name" value="alpha/beta-Hydrolases"/>
    <property type="match status" value="1"/>
</dbReference>
<dbReference type="STRING" id="13333.W1NMA0"/>
<proteinExistence type="inferred from homology"/>
<protein>
    <recommendedName>
        <fullName evidence="4">AB hydrolase-1 domain-containing protein</fullName>
    </recommendedName>
</protein>
<sequence>MVFGGDMKSPTVHKFSYTLFNMRQDIALSVFQTFVQRNLRGVLGRVTMLCHILQSTKDLAVPVVVSEYIHQHLDGESIVEVKPSKGHLLLLSSPYIIIPVLLCHIRK</sequence>
<dbReference type="Proteomes" id="UP000017836">
    <property type="component" value="Unassembled WGS sequence"/>
</dbReference>